<dbReference type="Gene3D" id="3.40.50.720">
    <property type="entry name" value="NAD(P)-binding Rossmann-like Domain"/>
    <property type="match status" value="1"/>
</dbReference>
<dbReference type="STRING" id="58117.SAMN05421833_14831"/>
<gene>
    <name evidence="4" type="ORF">SAMN05421833_14831</name>
</gene>
<evidence type="ECO:0000256" key="2">
    <source>
        <dbReference type="ARBA" id="ARBA00023002"/>
    </source>
</evidence>
<dbReference type="SMART" id="SM00822">
    <property type="entry name" value="PKS_KR"/>
    <property type="match status" value="1"/>
</dbReference>
<dbReference type="RefSeq" id="WP_076442937.1">
    <property type="nucleotide sequence ID" value="NZ_FTNI01000048.1"/>
</dbReference>
<proteinExistence type="inferred from homology"/>
<dbReference type="EMBL" id="FTNI01000048">
    <property type="protein sequence ID" value="SIS23871.1"/>
    <property type="molecule type" value="Genomic_DNA"/>
</dbReference>
<dbReference type="InterPro" id="IPR020904">
    <property type="entry name" value="Sc_DH/Rdtase_CS"/>
</dbReference>
<dbReference type="InterPro" id="IPR057326">
    <property type="entry name" value="KR_dom"/>
</dbReference>
<reference evidence="5" key="1">
    <citation type="submission" date="2017-01" db="EMBL/GenBank/DDBJ databases">
        <authorList>
            <person name="Varghese N."/>
            <person name="Submissions S."/>
        </authorList>
    </citation>
    <scope>NUCLEOTIDE SEQUENCE [LARGE SCALE GENOMIC DNA]</scope>
    <source>
        <strain evidence="5">ATCC 12950</strain>
    </source>
</reference>
<dbReference type="InterPro" id="IPR002347">
    <property type="entry name" value="SDR_fam"/>
</dbReference>
<dbReference type="PROSITE" id="PS00061">
    <property type="entry name" value="ADH_SHORT"/>
    <property type="match status" value="1"/>
</dbReference>
<feature type="domain" description="Ketoreductase" evidence="3">
    <location>
        <begin position="8"/>
        <end position="185"/>
    </location>
</feature>
<dbReference type="PRINTS" id="PR00080">
    <property type="entry name" value="SDRFAMILY"/>
</dbReference>
<evidence type="ECO:0000256" key="1">
    <source>
        <dbReference type="ARBA" id="ARBA00006484"/>
    </source>
</evidence>
<dbReference type="AlphaFoldDB" id="A0A1N7HGK3"/>
<dbReference type="PRINTS" id="PR00081">
    <property type="entry name" value="GDHRDH"/>
</dbReference>
<evidence type="ECO:0000313" key="5">
    <source>
        <dbReference type="Proteomes" id="UP000186096"/>
    </source>
</evidence>
<protein>
    <submittedName>
        <fullName evidence="4">3-oxoacyl-[acyl-carrier protein] reductase</fullName>
    </submittedName>
</protein>
<dbReference type="FunFam" id="3.40.50.720:FF:000173">
    <property type="entry name" value="3-oxoacyl-[acyl-carrier protein] reductase"/>
    <property type="match status" value="1"/>
</dbReference>
<sequence>MYPGLAHRRVLVTGGAAGIGAAIARRLSDEGAYVAVLDVADTASIVAELGGRAVGIPCDVSSTASVNAAVAHVVERLGGLDVVVNNAGIIGPNAPLAETSDADFTRVVDVDLVGTFRVCRAALPHLVAATAGRVVNIASIAGLEGNKGRSGYAAAKAGVIALTQSLAREVAESGVLVNAVAPGSVGDTGIVGPMPDLAGRAIPNQPLGRIAGPPEVAALVAWLCSDEVSFSTGAVYDITGGRAVY</sequence>
<comment type="similarity">
    <text evidence="1">Belongs to the short-chain dehydrogenases/reductases (SDR) family.</text>
</comment>
<dbReference type="GO" id="GO:0030497">
    <property type="term" value="P:fatty acid elongation"/>
    <property type="evidence" value="ECO:0007669"/>
    <property type="project" value="TreeGrafter"/>
</dbReference>
<accession>A0A1N7HGK3</accession>
<name>A0A1N7HGK3_9ACTN</name>
<dbReference type="OrthoDB" id="7064009at2"/>
<evidence type="ECO:0000313" key="4">
    <source>
        <dbReference type="EMBL" id="SIS23871.1"/>
    </source>
</evidence>
<dbReference type="Pfam" id="PF13561">
    <property type="entry name" value="adh_short_C2"/>
    <property type="match status" value="1"/>
</dbReference>
<evidence type="ECO:0000259" key="3">
    <source>
        <dbReference type="SMART" id="SM00822"/>
    </source>
</evidence>
<dbReference type="GO" id="GO:0016616">
    <property type="term" value="F:oxidoreductase activity, acting on the CH-OH group of donors, NAD or NADP as acceptor"/>
    <property type="evidence" value="ECO:0007669"/>
    <property type="project" value="TreeGrafter"/>
</dbReference>
<keyword evidence="5" id="KW-1185">Reference proteome</keyword>
<dbReference type="PANTHER" id="PTHR42760:SF40">
    <property type="entry name" value="3-OXOACYL-[ACYL-CARRIER-PROTEIN] REDUCTASE, CHLOROPLASTIC"/>
    <property type="match status" value="1"/>
</dbReference>
<dbReference type="PANTHER" id="PTHR42760">
    <property type="entry name" value="SHORT-CHAIN DEHYDROGENASES/REDUCTASES FAMILY MEMBER"/>
    <property type="match status" value="1"/>
</dbReference>
<dbReference type="SUPFAM" id="SSF51735">
    <property type="entry name" value="NAD(P)-binding Rossmann-fold domains"/>
    <property type="match status" value="1"/>
</dbReference>
<keyword evidence="2" id="KW-0560">Oxidoreductase</keyword>
<dbReference type="Proteomes" id="UP000186096">
    <property type="component" value="Unassembled WGS sequence"/>
</dbReference>
<organism evidence="4 5">
    <name type="scientific">Microbispora rosea</name>
    <dbReference type="NCBI Taxonomy" id="58117"/>
    <lineage>
        <taxon>Bacteria</taxon>
        <taxon>Bacillati</taxon>
        <taxon>Actinomycetota</taxon>
        <taxon>Actinomycetes</taxon>
        <taxon>Streptosporangiales</taxon>
        <taxon>Streptosporangiaceae</taxon>
        <taxon>Microbispora</taxon>
    </lineage>
</organism>
<dbReference type="InterPro" id="IPR036291">
    <property type="entry name" value="NAD(P)-bd_dom_sf"/>
</dbReference>